<dbReference type="Pfam" id="PF01541">
    <property type="entry name" value="GIY-YIG"/>
    <property type="match status" value="1"/>
</dbReference>
<geneLocation type="plasmid" evidence="2">
    <name>CLIT_20p</name>
</geneLocation>
<organism evidence="2 3">
    <name type="scientific">Peptoclostridium litorale DSM 5388</name>
    <dbReference type="NCBI Taxonomy" id="1121324"/>
    <lineage>
        <taxon>Bacteria</taxon>
        <taxon>Bacillati</taxon>
        <taxon>Bacillota</taxon>
        <taxon>Clostridia</taxon>
        <taxon>Peptostreptococcales</taxon>
        <taxon>Peptoclostridiaceae</taxon>
        <taxon>Peptoclostridium</taxon>
    </lineage>
</organism>
<comment type="caution">
    <text evidence="2">The sequence shown here is derived from an EMBL/GenBank/DDBJ whole genome shotgun (WGS) entry which is preliminary data.</text>
</comment>
<dbReference type="AlphaFoldDB" id="A0A069RIF0"/>
<dbReference type="PROSITE" id="PS50164">
    <property type="entry name" value="GIY_YIG"/>
    <property type="match status" value="1"/>
</dbReference>
<keyword evidence="2" id="KW-0614">Plasmid</keyword>
<feature type="domain" description="GIY-YIG" evidence="1">
    <location>
        <begin position="1"/>
        <end position="71"/>
    </location>
</feature>
<evidence type="ECO:0000313" key="2">
    <source>
        <dbReference type="EMBL" id="KDR96796.1"/>
    </source>
</evidence>
<reference evidence="2 3" key="1">
    <citation type="submission" date="2014-03" db="EMBL/GenBank/DDBJ databases">
        <title>Genome sequence of Clostridium litorale W6, DSM 5388.</title>
        <authorList>
            <person name="Poehlein A."/>
            <person name="Jagirdar A."/>
            <person name="Khonsari B."/>
            <person name="Chibani C.M."/>
            <person name="Gutierrez Gutierrez D.A."/>
            <person name="Davydova E."/>
            <person name="Alghaithi H.S."/>
            <person name="Nair K.P."/>
            <person name="Dhamotharan K."/>
            <person name="Chandran L."/>
            <person name="G W."/>
            <person name="Daniel R."/>
        </authorList>
    </citation>
    <scope>NUCLEOTIDE SEQUENCE [LARGE SCALE GENOMIC DNA]</scope>
    <source>
        <strain evidence="2 3">W6</strain>
        <plasmid evidence="2">CLIT_20p</plasmid>
    </source>
</reference>
<dbReference type="Gene3D" id="3.40.1440.10">
    <property type="entry name" value="GIY-YIG endonuclease"/>
    <property type="match status" value="1"/>
</dbReference>
<keyword evidence="3" id="KW-1185">Reference proteome</keyword>
<evidence type="ECO:0000313" key="3">
    <source>
        <dbReference type="Proteomes" id="UP000027946"/>
    </source>
</evidence>
<accession>A0A069RIF0</accession>
<dbReference type="SUPFAM" id="SSF82771">
    <property type="entry name" value="GIY-YIG endonuclease"/>
    <property type="match status" value="1"/>
</dbReference>
<protein>
    <recommendedName>
        <fullName evidence="1">GIY-YIG domain-containing protein</fullName>
    </recommendedName>
</protein>
<proteinExistence type="predicted"/>
<dbReference type="InterPro" id="IPR000305">
    <property type="entry name" value="GIY-YIG_endonuc"/>
</dbReference>
<sequence length="256" mass="30137">MYYVYRLYDKDDKLLYVGKTTSLETRMTTHKLDLRWKDELTRIEVAQCNSKTDMDIYELYYINKLNPLHNISSVNGDIPTFELKDLEFKPYIKKDKPKIKKPKKKSASRIQKEEKFKLKCNADDVFKITEPITIQELVAHKHKYRAYSIEDRIYFELKYDADRHLGVYPTSKEDIAISFEDLPEGTDRKDILNELYESAKLSMVYKVLNEYDGRINIVGAVSVNKNKLTIHASTPMRLHGLFGKYVDFSPFTVTYK</sequence>
<dbReference type="SMART" id="SM00465">
    <property type="entry name" value="GIYc"/>
    <property type="match status" value="1"/>
</dbReference>
<dbReference type="RefSeq" id="WP_038260656.1">
    <property type="nucleotide sequence ID" value="NZ_JJMM01000001.1"/>
</dbReference>
<dbReference type="EMBL" id="JJMM01000001">
    <property type="protein sequence ID" value="KDR96796.1"/>
    <property type="molecule type" value="Genomic_DNA"/>
</dbReference>
<dbReference type="Proteomes" id="UP000027946">
    <property type="component" value="Unassembled WGS sequence"/>
</dbReference>
<gene>
    <name evidence="2" type="ORF">CLIT_20p00090</name>
</gene>
<evidence type="ECO:0000259" key="1">
    <source>
        <dbReference type="PROSITE" id="PS50164"/>
    </source>
</evidence>
<dbReference type="InterPro" id="IPR035901">
    <property type="entry name" value="GIY-YIG_endonuc_sf"/>
</dbReference>
<name>A0A069RIF0_PEPLI</name>